<gene>
    <name evidence="2" type="ORF">GNT65_09770</name>
</gene>
<keyword evidence="2" id="KW-0503">Monooxygenase</keyword>
<keyword evidence="3" id="KW-1185">Reference proteome</keyword>
<dbReference type="AlphaFoldDB" id="A0A6L7HZ52"/>
<dbReference type="EMBL" id="WRPA01000007">
    <property type="protein sequence ID" value="MXR68954.1"/>
    <property type="molecule type" value="Genomic_DNA"/>
</dbReference>
<feature type="domain" description="ABM" evidence="1">
    <location>
        <begin position="2"/>
        <end position="90"/>
    </location>
</feature>
<dbReference type="Proteomes" id="UP000474778">
    <property type="component" value="Unassembled WGS sequence"/>
</dbReference>
<evidence type="ECO:0000313" key="2">
    <source>
        <dbReference type="EMBL" id="MXR68954.1"/>
    </source>
</evidence>
<dbReference type="Gene3D" id="3.30.70.100">
    <property type="match status" value="1"/>
</dbReference>
<dbReference type="InterPro" id="IPR007138">
    <property type="entry name" value="ABM_dom"/>
</dbReference>
<evidence type="ECO:0000313" key="3">
    <source>
        <dbReference type="Proteomes" id="UP000474778"/>
    </source>
</evidence>
<sequence length="95" mass="10347">MIVRIGEFQAAPGQAEALKAFLLSLSDYICNSPGCLSYEVLCPVDEADRLMVIERWESAEQHRASVQAYPSDKMQAAMSLFAAPPTGGYYSLAQA</sequence>
<dbReference type="GO" id="GO:0004497">
    <property type="term" value="F:monooxygenase activity"/>
    <property type="evidence" value="ECO:0007669"/>
    <property type="project" value="UniProtKB-KW"/>
</dbReference>
<organism evidence="2 3">
    <name type="scientific">Shewanella insulae</name>
    <dbReference type="NCBI Taxonomy" id="2681496"/>
    <lineage>
        <taxon>Bacteria</taxon>
        <taxon>Pseudomonadati</taxon>
        <taxon>Pseudomonadota</taxon>
        <taxon>Gammaproteobacteria</taxon>
        <taxon>Alteromonadales</taxon>
        <taxon>Shewanellaceae</taxon>
        <taxon>Shewanella</taxon>
    </lineage>
</organism>
<name>A0A6L7HZ52_9GAMM</name>
<dbReference type="InterPro" id="IPR011008">
    <property type="entry name" value="Dimeric_a/b-barrel"/>
</dbReference>
<protein>
    <submittedName>
        <fullName evidence="2">Antibiotic biosynthesis monooxygenase</fullName>
    </submittedName>
</protein>
<evidence type="ECO:0000259" key="1">
    <source>
        <dbReference type="PROSITE" id="PS51725"/>
    </source>
</evidence>
<proteinExistence type="predicted"/>
<comment type="caution">
    <text evidence="2">The sequence shown here is derived from an EMBL/GenBank/DDBJ whole genome shotgun (WGS) entry which is preliminary data.</text>
</comment>
<reference evidence="2 3" key="1">
    <citation type="submission" date="2019-12" db="EMBL/GenBank/DDBJ databases">
        <title>Shewanella insulae sp. nov., isolated from a tidal flat.</title>
        <authorList>
            <person name="Yoon J.-H."/>
        </authorList>
    </citation>
    <scope>NUCLEOTIDE SEQUENCE [LARGE SCALE GENOMIC DNA]</scope>
    <source>
        <strain evidence="2 3">JBTF-M18</strain>
    </source>
</reference>
<keyword evidence="2" id="KW-0560">Oxidoreductase</keyword>
<dbReference type="SUPFAM" id="SSF54909">
    <property type="entry name" value="Dimeric alpha+beta barrel"/>
    <property type="match status" value="1"/>
</dbReference>
<dbReference type="Pfam" id="PF03992">
    <property type="entry name" value="ABM"/>
    <property type="match status" value="1"/>
</dbReference>
<dbReference type="PROSITE" id="PS51725">
    <property type="entry name" value="ABM"/>
    <property type="match status" value="1"/>
</dbReference>
<dbReference type="RefSeq" id="WP_160795686.1">
    <property type="nucleotide sequence ID" value="NZ_CANMWR010000006.1"/>
</dbReference>
<accession>A0A6L7HZ52</accession>